<dbReference type="PANTHER" id="PTHR28243">
    <property type="entry name" value="AGL049CP"/>
    <property type="match status" value="1"/>
</dbReference>
<name>A0A1C7LUH5_GRIFR</name>
<evidence type="ECO:0000313" key="2">
    <source>
        <dbReference type="EMBL" id="OBZ68465.1"/>
    </source>
</evidence>
<dbReference type="AlphaFoldDB" id="A0A1C7LUH5"/>
<reference evidence="2 3" key="1">
    <citation type="submission" date="2016-03" db="EMBL/GenBank/DDBJ databases">
        <title>Whole genome sequencing of Grifola frondosa 9006-11.</title>
        <authorList>
            <person name="Min B."/>
            <person name="Park H."/>
            <person name="Kim J.-G."/>
            <person name="Cho H."/>
            <person name="Oh Y.-L."/>
            <person name="Kong W.-S."/>
            <person name="Choi I.-G."/>
        </authorList>
    </citation>
    <scope>NUCLEOTIDE SEQUENCE [LARGE SCALE GENOMIC DNA]</scope>
    <source>
        <strain evidence="2 3">9006-11</strain>
    </source>
</reference>
<gene>
    <name evidence="2" type="ORF">A0H81_11589</name>
</gene>
<comment type="caution">
    <text evidence="2">The sequence shown here is derived from an EMBL/GenBank/DDBJ whole genome shotgun (WGS) entry which is preliminary data.</text>
</comment>
<protein>
    <recommendedName>
        <fullName evidence="1">Pyridoxamine 5'-phosphate oxidase Alr4036 family FMN-binding domain-containing protein</fullName>
    </recommendedName>
</protein>
<dbReference type="OMA" id="LAWWIEG"/>
<sequence length="303" mass="34365">MASPPRWFTAITKALSLPENKGQIIYQIATVDSNNTPHVRSQVHRGIVIPDEAPYLPVMLTTTDIRTPKVVQMLSNPNVEIAWWMQGSQDQFRVSGRVHLVPHPIDAARHTLDSSRFIALAKMQTQGFDWEKKRLEVFDAMSPRMKAGWCVPPPGSVIPSYEEAKKWPTEVAKLGEAQSEEERKNQEEALRNFVLIFVEPFEVDWAQLATNPNRRTKFKLDGEKWVEELVVPARACFAALRERITSSLKLLIYVEHMAIARRQTTSIAVRCFPTFNSMSSAYTQSTIWPQRALFEGGTGSSIN</sequence>
<dbReference type="Gene3D" id="2.30.110.10">
    <property type="entry name" value="Electron Transport, Fmn-binding Protein, Chain A"/>
    <property type="match status" value="1"/>
</dbReference>
<organism evidence="2 3">
    <name type="scientific">Grifola frondosa</name>
    <name type="common">Maitake</name>
    <name type="synonym">Polyporus frondosus</name>
    <dbReference type="NCBI Taxonomy" id="5627"/>
    <lineage>
        <taxon>Eukaryota</taxon>
        <taxon>Fungi</taxon>
        <taxon>Dikarya</taxon>
        <taxon>Basidiomycota</taxon>
        <taxon>Agaricomycotina</taxon>
        <taxon>Agaricomycetes</taxon>
        <taxon>Polyporales</taxon>
        <taxon>Grifolaceae</taxon>
        <taxon>Grifola</taxon>
    </lineage>
</organism>
<proteinExistence type="predicted"/>
<dbReference type="InterPro" id="IPR024624">
    <property type="entry name" value="Pyridox_Oxase_Alr4036_FMN-bd"/>
</dbReference>
<dbReference type="PANTHER" id="PTHR28243:SF1">
    <property type="entry name" value="PYRIDOXAMINE 5'-PHOSPHATE OXIDASE ALR4036 FAMILY FMN-BINDING DOMAIN-CONTAINING PROTEIN"/>
    <property type="match status" value="1"/>
</dbReference>
<keyword evidence="3" id="KW-1185">Reference proteome</keyword>
<evidence type="ECO:0000313" key="3">
    <source>
        <dbReference type="Proteomes" id="UP000092993"/>
    </source>
</evidence>
<feature type="domain" description="Pyridoxamine 5'-phosphate oxidase Alr4036 family FMN-binding" evidence="1">
    <location>
        <begin position="5"/>
        <end position="101"/>
    </location>
</feature>
<dbReference type="Pfam" id="PF12766">
    <property type="entry name" value="Pyridox_oxase_2"/>
    <property type="match status" value="1"/>
</dbReference>
<dbReference type="EMBL" id="LUGG01000020">
    <property type="protein sequence ID" value="OBZ68465.1"/>
    <property type="molecule type" value="Genomic_DNA"/>
</dbReference>
<dbReference type="STRING" id="5627.A0A1C7LUH5"/>
<evidence type="ECO:0000259" key="1">
    <source>
        <dbReference type="Pfam" id="PF12766"/>
    </source>
</evidence>
<dbReference type="OrthoDB" id="434253at2759"/>
<dbReference type="Proteomes" id="UP000092993">
    <property type="component" value="Unassembled WGS sequence"/>
</dbReference>
<dbReference type="SUPFAM" id="SSF50475">
    <property type="entry name" value="FMN-binding split barrel"/>
    <property type="match status" value="1"/>
</dbReference>
<dbReference type="InterPro" id="IPR012349">
    <property type="entry name" value="Split_barrel_FMN-bd"/>
</dbReference>
<accession>A0A1C7LUH5</accession>
<dbReference type="GO" id="GO:0010181">
    <property type="term" value="F:FMN binding"/>
    <property type="evidence" value="ECO:0007669"/>
    <property type="project" value="InterPro"/>
</dbReference>